<sequence>MSQRLQVDRFVPALAPAVETAADGLAFLSKRLWPLLDLMIRLQLASVFFTSGVLKASSWPTTVLLYTIEHPLKGVPATTAATIGTGIELVCPILLVLGLFTRLGALPLLLTAAFLQFTYKALPDHLFWMALLGLLTLRGAGPIAIDAFVGPHLANAPLPLARHFAALGVALRRYAAPVLTMLLRVWLASMIWHGLLVSQPLVIQVVGVFASLAFVAGLATHLAAVIILLLVVLLPTNAALLGEPVYPLLLLASFALQGGGPLAVDRLLAGSIKRWFPALAPSDQWLADAPRVLIVGAGFGGIAAAQGLRYARARVTLIDRRNYHLFQPLLYQVATASLSPADIATPIRTLVRDQRNCTVLMGRVTGIDRAARQVQIGERTIGYDLLVLATGARHSYFGKDAWESLAPGLKKIDDATAIRARILAAFEQAESCEDAAERCRLLTFVIVGAGPTGVELAGAIAELAQHGLQGEFRRADPASARVILVQSAPRVLPAMADSLAAAALVSLRQLGVDVRLNARVEQIDAAGVTVGGERIAAGTVLWAAGVMASAAGRWLDAKRDNAGRIIVEADLAVAGIDGVWAIGDTAACPSPEGGTLPGLAAVAKQQGRHVARTIRARLEGGATPGAFRYRNLGTMATIGRKAAVADILGLKLSGAVAWWLWSFVHVAFLVDVRARVAVLLDWFWSYLTYGRSMRLITGREGGAD</sequence>
<dbReference type="GO" id="GO:0050136">
    <property type="term" value="F:NADH dehydrogenase (quinone) (non-electrogenic) activity"/>
    <property type="evidence" value="ECO:0007669"/>
    <property type="project" value="UniProtKB-EC"/>
</dbReference>
<gene>
    <name evidence="16" type="ORF">HQ394_00825</name>
</gene>
<evidence type="ECO:0000256" key="11">
    <source>
        <dbReference type="ARBA" id="ARBA00023136"/>
    </source>
</evidence>
<evidence type="ECO:0000256" key="5">
    <source>
        <dbReference type="ARBA" id="ARBA00022692"/>
    </source>
</evidence>
<dbReference type="KEGG" id="dvn:HQ394_00825"/>
<dbReference type="Proteomes" id="UP000516369">
    <property type="component" value="Chromosome"/>
</dbReference>
<accession>A0A7H1MXI7</accession>
<evidence type="ECO:0000256" key="2">
    <source>
        <dbReference type="ARBA" id="ARBA00005272"/>
    </source>
</evidence>
<dbReference type="InterPro" id="IPR045024">
    <property type="entry name" value="NDH-2"/>
</dbReference>
<evidence type="ECO:0000256" key="13">
    <source>
        <dbReference type="SAM" id="Phobius"/>
    </source>
</evidence>
<dbReference type="Pfam" id="PF07992">
    <property type="entry name" value="Pyr_redox_2"/>
    <property type="match status" value="1"/>
</dbReference>
<evidence type="ECO:0000256" key="4">
    <source>
        <dbReference type="ARBA" id="ARBA00022630"/>
    </source>
</evidence>
<name>A0A7H1MXI7_9PROT</name>
<evidence type="ECO:0000256" key="7">
    <source>
        <dbReference type="ARBA" id="ARBA00022946"/>
    </source>
</evidence>
<feature type="domain" description="FAD/NAD(P)-binding" evidence="14">
    <location>
        <begin position="291"/>
        <end position="607"/>
    </location>
</feature>
<evidence type="ECO:0000256" key="1">
    <source>
        <dbReference type="ARBA" id="ARBA00004141"/>
    </source>
</evidence>
<feature type="transmembrane region" description="Helical" evidence="13">
    <location>
        <begin position="93"/>
        <end position="115"/>
    </location>
</feature>
<dbReference type="PANTHER" id="PTHR43706:SF47">
    <property type="entry name" value="EXTERNAL NADH-UBIQUINONE OXIDOREDUCTASE 1, MITOCHONDRIAL-RELATED"/>
    <property type="match status" value="1"/>
</dbReference>
<dbReference type="InterPro" id="IPR032808">
    <property type="entry name" value="DoxX"/>
</dbReference>
<comment type="similarity">
    <text evidence="2">Belongs to the NADH dehydrogenase family.</text>
</comment>
<evidence type="ECO:0000256" key="10">
    <source>
        <dbReference type="ARBA" id="ARBA00023027"/>
    </source>
</evidence>
<dbReference type="PRINTS" id="PR00368">
    <property type="entry name" value="FADPNR"/>
</dbReference>
<dbReference type="EC" id="1.6.5.9" evidence="3"/>
<keyword evidence="11 13" id="KW-0472">Membrane</keyword>
<dbReference type="EMBL" id="CP053923">
    <property type="protein sequence ID" value="QNT68173.1"/>
    <property type="molecule type" value="Genomic_DNA"/>
</dbReference>
<protein>
    <recommendedName>
        <fullName evidence="3">NADH:ubiquinone reductase (non-electrogenic)</fullName>
        <ecNumber evidence="3">1.6.5.9</ecNumber>
    </recommendedName>
</protein>
<evidence type="ECO:0000256" key="9">
    <source>
        <dbReference type="ARBA" id="ARBA00023002"/>
    </source>
</evidence>
<dbReference type="RefSeq" id="WP_190261615.1">
    <property type="nucleotide sequence ID" value="NZ_CP053923.1"/>
</dbReference>
<keyword evidence="10" id="KW-0520">NAD</keyword>
<keyword evidence="5 13" id="KW-0812">Transmembrane</keyword>
<dbReference type="InterPro" id="IPR036188">
    <property type="entry name" value="FAD/NAD-bd_sf"/>
</dbReference>
<evidence type="ECO:0000313" key="16">
    <source>
        <dbReference type="EMBL" id="QNT68173.1"/>
    </source>
</evidence>
<dbReference type="Pfam" id="PF22366">
    <property type="entry name" value="NDH2_C"/>
    <property type="match status" value="1"/>
</dbReference>
<keyword evidence="6" id="KW-0274">FAD</keyword>
<evidence type="ECO:0000256" key="3">
    <source>
        <dbReference type="ARBA" id="ARBA00012637"/>
    </source>
</evidence>
<dbReference type="PANTHER" id="PTHR43706">
    <property type="entry name" value="NADH DEHYDROGENASE"/>
    <property type="match status" value="1"/>
</dbReference>
<keyword evidence="8 13" id="KW-1133">Transmembrane helix</keyword>
<evidence type="ECO:0000256" key="6">
    <source>
        <dbReference type="ARBA" id="ARBA00022827"/>
    </source>
</evidence>
<keyword evidence="9" id="KW-0560">Oxidoreductase</keyword>
<evidence type="ECO:0000259" key="15">
    <source>
        <dbReference type="Pfam" id="PF22366"/>
    </source>
</evidence>
<keyword evidence="4" id="KW-0285">Flavoprotein</keyword>
<organism evidence="16 17">
    <name type="scientific">Defluviicoccus vanus</name>
    <dbReference type="NCBI Taxonomy" id="111831"/>
    <lineage>
        <taxon>Bacteria</taxon>
        <taxon>Pseudomonadati</taxon>
        <taxon>Pseudomonadota</taxon>
        <taxon>Alphaproteobacteria</taxon>
        <taxon>Rhodospirillales</taxon>
        <taxon>Rhodospirillaceae</taxon>
        <taxon>Defluviicoccus</taxon>
    </lineage>
</organism>
<evidence type="ECO:0000259" key="14">
    <source>
        <dbReference type="Pfam" id="PF07992"/>
    </source>
</evidence>
<evidence type="ECO:0000256" key="8">
    <source>
        <dbReference type="ARBA" id="ARBA00022989"/>
    </source>
</evidence>
<dbReference type="Pfam" id="PF07681">
    <property type="entry name" value="DoxX"/>
    <property type="match status" value="1"/>
</dbReference>
<reference evidence="16 17" key="1">
    <citation type="submission" date="2020-05" db="EMBL/GenBank/DDBJ databases">
        <title>Complete closed genome sequence of Defluviicoccus vanus.</title>
        <authorList>
            <person name="Bessarab I."/>
            <person name="Arumugam K."/>
            <person name="Maszenan A.M."/>
            <person name="Seviour R.J."/>
            <person name="Williams R.B."/>
        </authorList>
    </citation>
    <scope>NUCLEOTIDE SEQUENCE [LARGE SCALE GENOMIC DNA]</scope>
    <source>
        <strain evidence="16 17">Ben 114</strain>
    </source>
</reference>
<dbReference type="InterPro" id="IPR023753">
    <property type="entry name" value="FAD/NAD-binding_dom"/>
</dbReference>
<feature type="transmembrane region" description="Helical" evidence="13">
    <location>
        <begin position="208"/>
        <end position="233"/>
    </location>
</feature>
<proteinExistence type="inferred from homology"/>
<keyword evidence="7" id="KW-0809">Transit peptide</keyword>
<evidence type="ECO:0000313" key="17">
    <source>
        <dbReference type="Proteomes" id="UP000516369"/>
    </source>
</evidence>
<dbReference type="GO" id="GO:0016020">
    <property type="term" value="C:membrane"/>
    <property type="evidence" value="ECO:0007669"/>
    <property type="project" value="UniProtKB-SubCell"/>
</dbReference>
<dbReference type="AlphaFoldDB" id="A0A7H1MXI7"/>
<feature type="transmembrane region" description="Helical" evidence="13">
    <location>
        <begin position="245"/>
        <end position="264"/>
    </location>
</feature>
<dbReference type="PRINTS" id="PR00411">
    <property type="entry name" value="PNDRDTASEI"/>
</dbReference>
<evidence type="ECO:0000256" key="12">
    <source>
        <dbReference type="ARBA" id="ARBA00047599"/>
    </source>
</evidence>
<comment type="subcellular location">
    <subcellularLocation>
        <location evidence="1">Membrane</location>
        <topology evidence="1">Multi-pass membrane protein</topology>
    </subcellularLocation>
</comment>
<dbReference type="InterPro" id="IPR054585">
    <property type="entry name" value="NDH2-like_C"/>
</dbReference>
<feature type="transmembrane region" description="Helical" evidence="13">
    <location>
        <begin position="174"/>
        <end position="196"/>
    </location>
</feature>
<feature type="transmembrane region" description="Helical" evidence="13">
    <location>
        <begin position="642"/>
        <end position="661"/>
    </location>
</feature>
<dbReference type="SUPFAM" id="SSF51905">
    <property type="entry name" value="FAD/NAD(P)-binding domain"/>
    <property type="match status" value="2"/>
</dbReference>
<keyword evidence="17" id="KW-1185">Reference proteome</keyword>
<dbReference type="Gene3D" id="3.50.50.100">
    <property type="match status" value="1"/>
</dbReference>
<feature type="transmembrane region" description="Helical" evidence="13">
    <location>
        <begin position="127"/>
        <end position="154"/>
    </location>
</feature>
<feature type="domain" description="External alternative NADH-ubiquinone oxidoreductase-like C-terminal" evidence="15">
    <location>
        <begin position="632"/>
        <end position="688"/>
    </location>
</feature>
<comment type="catalytic activity">
    <reaction evidence="12">
        <text>a quinone + NADH + H(+) = a quinol + NAD(+)</text>
        <dbReference type="Rhea" id="RHEA:46160"/>
        <dbReference type="ChEBI" id="CHEBI:15378"/>
        <dbReference type="ChEBI" id="CHEBI:24646"/>
        <dbReference type="ChEBI" id="CHEBI:57540"/>
        <dbReference type="ChEBI" id="CHEBI:57945"/>
        <dbReference type="ChEBI" id="CHEBI:132124"/>
        <dbReference type="EC" id="1.6.5.9"/>
    </reaction>
</comment>